<reference evidence="1 2" key="1">
    <citation type="submission" date="2015-05" db="EMBL/GenBank/DDBJ databases">
        <title>Distinctive expansion of gene families associated with plant cell wall degradation and secondary metabolism in the genomes of grapevine trunk pathogens.</title>
        <authorList>
            <person name="Lawrence D.P."/>
            <person name="Travadon R."/>
            <person name="Rolshausen P.E."/>
            <person name="Baumgartner K."/>
        </authorList>
    </citation>
    <scope>NUCLEOTIDE SEQUENCE [LARGE SCALE GENOMIC DNA]</scope>
    <source>
        <strain evidence="1">DA912</strain>
    </source>
</reference>
<keyword evidence="1" id="KW-0808">Transferase</keyword>
<keyword evidence="2" id="KW-1185">Reference proteome</keyword>
<evidence type="ECO:0000313" key="1">
    <source>
        <dbReference type="EMBL" id="KKY36766.1"/>
    </source>
</evidence>
<evidence type="ECO:0000313" key="2">
    <source>
        <dbReference type="Proteomes" id="UP000034680"/>
    </source>
</evidence>
<dbReference type="EMBL" id="LCUC01000108">
    <property type="protein sequence ID" value="KKY36766.1"/>
    <property type="molecule type" value="Genomic_DNA"/>
</dbReference>
<dbReference type="Proteomes" id="UP000034680">
    <property type="component" value="Unassembled WGS sequence"/>
</dbReference>
<accession>A0A0G2FRY2</accession>
<gene>
    <name evidence="1" type="ORF">UCDDA912_g03236</name>
</gene>
<proteinExistence type="predicted"/>
<dbReference type="SUPFAM" id="SSF53335">
    <property type="entry name" value="S-adenosyl-L-methionine-dependent methyltransferases"/>
    <property type="match status" value="1"/>
</dbReference>
<organism evidence="1 2">
    <name type="scientific">Diaporthe ampelina</name>
    <dbReference type="NCBI Taxonomy" id="1214573"/>
    <lineage>
        <taxon>Eukaryota</taxon>
        <taxon>Fungi</taxon>
        <taxon>Dikarya</taxon>
        <taxon>Ascomycota</taxon>
        <taxon>Pezizomycotina</taxon>
        <taxon>Sordariomycetes</taxon>
        <taxon>Sordariomycetidae</taxon>
        <taxon>Diaporthales</taxon>
        <taxon>Diaporthaceae</taxon>
        <taxon>Diaporthe</taxon>
    </lineage>
</organism>
<sequence length="202" mass="22359">MIIAVGQQISFVEADPIEYLSKGASDLTFDFIVFGYSIWYFSSQDILSRLLHESRTCAQTVLIAEHGLSAPRPAQVPHLLAALTDNALESFRGEESKRNIRCALTPGQIKKLAADAGWALAKEEMATPSPKQIDAKMEVRMVLKSRMFRGDLDEVISRTDPKKGIMLQGMIDAVAASVQNLEGGWDDVVNMDIWLARFEKSA</sequence>
<dbReference type="STRING" id="1214573.A0A0G2FRY2"/>
<comment type="caution">
    <text evidence="1">The sequence shown here is derived from an EMBL/GenBank/DDBJ whole genome shotgun (WGS) entry which is preliminary data.</text>
</comment>
<dbReference type="AlphaFoldDB" id="A0A0G2FRY2"/>
<protein>
    <submittedName>
        <fullName evidence="1">Putative sam-dependent methyltransferase</fullName>
    </submittedName>
</protein>
<dbReference type="OrthoDB" id="8300214at2759"/>
<keyword evidence="1" id="KW-0489">Methyltransferase</keyword>
<name>A0A0G2FRY2_9PEZI</name>
<reference evidence="1 2" key="2">
    <citation type="submission" date="2015-05" db="EMBL/GenBank/DDBJ databases">
        <authorList>
            <person name="Morales-Cruz A."/>
            <person name="Amrine K.C."/>
            <person name="Cantu D."/>
        </authorList>
    </citation>
    <scope>NUCLEOTIDE SEQUENCE [LARGE SCALE GENOMIC DNA]</scope>
    <source>
        <strain evidence="1">DA912</strain>
    </source>
</reference>
<dbReference type="InterPro" id="IPR029063">
    <property type="entry name" value="SAM-dependent_MTases_sf"/>
</dbReference>
<dbReference type="Gene3D" id="3.40.50.150">
    <property type="entry name" value="Vaccinia Virus protein VP39"/>
    <property type="match status" value="1"/>
</dbReference>
<dbReference type="GO" id="GO:0032259">
    <property type="term" value="P:methylation"/>
    <property type="evidence" value="ECO:0007669"/>
    <property type="project" value="UniProtKB-KW"/>
</dbReference>
<dbReference type="GO" id="GO:0008168">
    <property type="term" value="F:methyltransferase activity"/>
    <property type="evidence" value="ECO:0007669"/>
    <property type="project" value="UniProtKB-KW"/>
</dbReference>